<evidence type="ECO:0000256" key="10">
    <source>
        <dbReference type="PIRNR" id="PIRNR003097"/>
    </source>
</evidence>
<organism evidence="14 15">
    <name type="scientific">Alkaliphilus flagellatus</name>
    <dbReference type="NCBI Taxonomy" id="2841507"/>
    <lineage>
        <taxon>Bacteria</taxon>
        <taxon>Bacillati</taxon>
        <taxon>Bacillota</taxon>
        <taxon>Clostridia</taxon>
        <taxon>Peptostreptococcales</taxon>
        <taxon>Natronincolaceae</taxon>
        <taxon>Alkaliphilus</taxon>
    </lineage>
</organism>
<evidence type="ECO:0000256" key="6">
    <source>
        <dbReference type="ARBA" id="ARBA00022692"/>
    </source>
</evidence>
<dbReference type="Proteomes" id="UP000779508">
    <property type="component" value="Unassembled WGS sequence"/>
</dbReference>
<feature type="domain" description="ABC3 transporter permease C-terminal" evidence="12">
    <location>
        <begin position="175"/>
        <end position="294"/>
    </location>
</feature>
<keyword evidence="6 11" id="KW-0812">Transmembrane</keyword>
<feature type="transmembrane region" description="Helical" evidence="11">
    <location>
        <begin position="272"/>
        <end position="292"/>
    </location>
</feature>
<dbReference type="Pfam" id="PF18075">
    <property type="entry name" value="FtsX_ECD"/>
    <property type="match status" value="1"/>
</dbReference>
<evidence type="ECO:0000313" key="14">
    <source>
        <dbReference type="EMBL" id="MBU5674998.1"/>
    </source>
</evidence>
<sequence>MKGRTVKYMFRQGFTGLWRNRGMTVASIGSVAASLIILGLVITLVLNISNAAYLAQMQFDEIQVYLQKDLSVEEIDSVGKQIEKIQGIAEITYESKEMALEKFKESWGEQGYLLENLESNPLPNSYIIQVENLETADNIVKELKPLEGIDEIKYYKEIVDQLLKVAKFIRTVGLVIILILILVAVFIISNTIKLTLNARRQEIGIMKYVGATNWFIRWPFLIEGMLLGFIGAALSIVVVYFGYQYAFEVITRYFYVMFSTYMISVRDMMDKIMLMFGVLGTGVGALGSIFSLRRHLKV</sequence>
<proteinExistence type="inferred from homology"/>
<evidence type="ECO:0000256" key="7">
    <source>
        <dbReference type="ARBA" id="ARBA00022989"/>
    </source>
</evidence>
<comment type="function">
    <text evidence="10">Part of the ABC transporter FtsEX involved in asymmetric cellular division facilitating the initiation of sporulation.</text>
</comment>
<dbReference type="InterPro" id="IPR003838">
    <property type="entry name" value="ABC3_permease_C"/>
</dbReference>
<evidence type="ECO:0000256" key="9">
    <source>
        <dbReference type="ARBA" id="ARBA00023306"/>
    </source>
</evidence>
<protein>
    <recommendedName>
        <fullName evidence="3 10">Cell division protein FtsX</fullName>
    </recommendedName>
</protein>
<evidence type="ECO:0000259" key="13">
    <source>
        <dbReference type="Pfam" id="PF18075"/>
    </source>
</evidence>
<dbReference type="Pfam" id="PF02687">
    <property type="entry name" value="FtsX"/>
    <property type="match status" value="1"/>
</dbReference>
<dbReference type="EMBL" id="JAHLQK010000001">
    <property type="protein sequence ID" value="MBU5674998.1"/>
    <property type="molecule type" value="Genomic_DNA"/>
</dbReference>
<keyword evidence="15" id="KW-1185">Reference proteome</keyword>
<feature type="transmembrane region" description="Helical" evidence="11">
    <location>
        <begin position="215"/>
        <end position="243"/>
    </location>
</feature>
<comment type="subcellular location">
    <subcellularLocation>
        <location evidence="1">Cell membrane</location>
        <topology evidence="1">Multi-pass membrane protein</topology>
    </subcellularLocation>
</comment>
<comment type="caution">
    <text evidence="14">The sequence shown here is derived from an EMBL/GenBank/DDBJ whole genome shotgun (WGS) entry which is preliminary data.</text>
</comment>
<feature type="domain" description="FtsX extracellular" evidence="13">
    <location>
        <begin position="61"/>
        <end position="152"/>
    </location>
</feature>
<evidence type="ECO:0000256" key="1">
    <source>
        <dbReference type="ARBA" id="ARBA00004651"/>
    </source>
</evidence>
<evidence type="ECO:0000256" key="2">
    <source>
        <dbReference type="ARBA" id="ARBA00007379"/>
    </source>
</evidence>
<dbReference type="InterPro" id="IPR004513">
    <property type="entry name" value="FtsX"/>
</dbReference>
<feature type="transmembrane region" description="Helical" evidence="11">
    <location>
        <begin position="172"/>
        <end position="194"/>
    </location>
</feature>
<evidence type="ECO:0000256" key="11">
    <source>
        <dbReference type="SAM" id="Phobius"/>
    </source>
</evidence>
<evidence type="ECO:0000256" key="4">
    <source>
        <dbReference type="ARBA" id="ARBA00022475"/>
    </source>
</evidence>
<accession>A0ABS6G040</accession>
<comment type="similarity">
    <text evidence="2 10">Belongs to the ABC-4 integral membrane protein family. FtsX subfamily.</text>
</comment>
<dbReference type="InterPro" id="IPR058204">
    <property type="entry name" value="FtsX_firmicutes-type"/>
</dbReference>
<keyword evidence="9 10" id="KW-0131">Cell cycle</keyword>
<dbReference type="PANTHER" id="PTHR47755:SF1">
    <property type="entry name" value="CELL DIVISION PROTEIN FTSX"/>
    <property type="match status" value="1"/>
</dbReference>
<reference evidence="14 15" key="1">
    <citation type="submission" date="2021-06" db="EMBL/GenBank/DDBJ databases">
        <authorList>
            <person name="Sun Q."/>
            <person name="Li D."/>
        </authorList>
    </citation>
    <scope>NUCLEOTIDE SEQUENCE [LARGE SCALE GENOMIC DNA]</scope>
    <source>
        <strain evidence="14 15">MSJ-5</strain>
    </source>
</reference>
<evidence type="ECO:0000256" key="3">
    <source>
        <dbReference type="ARBA" id="ARBA00021907"/>
    </source>
</evidence>
<dbReference type="PANTHER" id="PTHR47755">
    <property type="entry name" value="CELL DIVISION PROTEIN FTSX"/>
    <property type="match status" value="1"/>
</dbReference>
<keyword evidence="8 10" id="KW-0472">Membrane</keyword>
<gene>
    <name evidence="14" type="primary">ftsX</name>
    <name evidence="14" type="ORF">KQI88_01025</name>
</gene>
<dbReference type="PIRSF" id="PIRSF003097">
    <property type="entry name" value="FtsX"/>
    <property type="match status" value="1"/>
</dbReference>
<evidence type="ECO:0000256" key="8">
    <source>
        <dbReference type="ARBA" id="ARBA00023136"/>
    </source>
</evidence>
<keyword evidence="4 10" id="KW-1003">Cell membrane</keyword>
<keyword evidence="5 10" id="KW-0132">Cell division</keyword>
<evidence type="ECO:0000313" key="15">
    <source>
        <dbReference type="Proteomes" id="UP000779508"/>
    </source>
</evidence>
<dbReference type="InterPro" id="IPR040690">
    <property type="entry name" value="FtsX_ECD"/>
</dbReference>
<dbReference type="NCBIfam" id="NF038347">
    <property type="entry name" value="FtsX_Gpos"/>
    <property type="match status" value="1"/>
</dbReference>
<feature type="transmembrane region" description="Helical" evidence="11">
    <location>
        <begin position="21"/>
        <end position="46"/>
    </location>
</feature>
<name>A0ABS6G040_9FIRM</name>
<evidence type="ECO:0000256" key="5">
    <source>
        <dbReference type="ARBA" id="ARBA00022618"/>
    </source>
</evidence>
<keyword evidence="7 11" id="KW-1133">Transmembrane helix</keyword>
<dbReference type="RefSeq" id="WP_216414507.1">
    <property type="nucleotide sequence ID" value="NZ_JAHLQK010000001.1"/>
</dbReference>
<evidence type="ECO:0000259" key="12">
    <source>
        <dbReference type="Pfam" id="PF02687"/>
    </source>
</evidence>